<dbReference type="GO" id="GO:0043682">
    <property type="term" value="F:P-type divalent copper transporter activity"/>
    <property type="evidence" value="ECO:0007669"/>
    <property type="project" value="TreeGrafter"/>
</dbReference>
<feature type="domain" description="HMA" evidence="13">
    <location>
        <begin position="2"/>
        <end position="68"/>
    </location>
</feature>
<dbReference type="Gene3D" id="3.30.70.100">
    <property type="match status" value="1"/>
</dbReference>
<dbReference type="RefSeq" id="WP_068267400.1">
    <property type="nucleotide sequence ID" value="NZ_LWSK01000200.1"/>
</dbReference>
<dbReference type="InterPro" id="IPR036163">
    <property type="entry name" value="HMA_dom_sf"/>
</dbReference>
<dbReference type="Pfam" id="PF00122">
    <property type="entry name" value="E1-E2_ATPase"/>
    <property type="match status" value="1"/>
</dbReference>
<dbReference type="NCBIfam" id="TIGR01525">
    <property type="entry name" value="ATPase-IB_hvy"/>
    <property type="match status" value="1"/>
</dbReference>
<dbReference type="InterPro" id="IPR059000">
    <property type="entry name" value="ATPase_P-type_domA"/>
</dbReference>
<dbReference type="SUPFAM" id="SSF56784">
    <property type="entry name" value="HAD-like"/>
    <property type="match status" value="1"/>
</dbReference>
<evidence type="ECO:0000256" key="11">
    <source>
        <dbReference type="RuleBase" id="RU362081"/>
    </source>
</evidence>
<dbReference type="EMBL" id="VRLW01000001">
    <property type="protein sequence ID" value="KAA1259632.1"/>
    <property type="molecule type" value="Genomic_DNA"/>
</dbReference>
<accession>A0A5B1CHF9</accession>
<feature type="compositionally biased region" description="Polar residues" evidence="12">
    <location>
        <begin position="93"/>
        <end position="102"/>
    </location>
</feature>
<keyword evidence="5 11" id="KW-0479">Metal-binding</keyword>
<dbReference type="OrthoDB" id="211392at2"/>
<evidence type="ECO:0000256" key="2">
    <source>
        <dbReference type="ARBA" id="ARBA00006024"/>
    </source>
</evidence>
<comment type="subcellular location">
    <subcellularLocation>
        <location evidence="1">Cell membrane</location>
        <topology evidence="1">Multi-pass membrane protein</topology>
    </subcellularLocation>
</comment>
<feature type="transmembrane region" description="Helical" evidence="11">
    <location>
        <begin position="185"/>
        <end position="209"/>
    </location>
</feature>
<dbReference type="PRINTS" id="PR00119">
    <property type="entry name" value="CATATPASE"/>
</dbReference>
<dbReference type="InterPro" id="IPR044492">
    <property type="entry name" value="P_typ_ATPase_HD_dom"/>
</dbReference>
<keyword evidence="8" id="KW-1278">Translocase</keyword>
<gene>
    <name evidence="14" type="primary">copA_2</name>
    <name evidence="14" type="ORF">LF1_21670</name>
</gene>
<dbReference type="InterPro" id="IPR001757">
    <property type="entry name" value="P_typ_ATPase"/>
</dbReference>
<reference evidence="14 15" key="1">
    <citation type="submission" date="2019-08" db="EMBL/GenBank/DDBJ databases">
        <title>Deep-cultivation of Planctomycetes and their phenomic and genomic characterization uncovers novel biology.</title>
        <authorList>
            <person name="Wiegand S."/>
            <person name="Jogler M."/>
            <person name="Boedeker C."/>
            <person name="Pinto D."/>
            <person name="Vollmers J."/>
            <person name="Rivas-Marin E."/>
            <person name="Kohn T."/>
            <person name="Peeters S.H."/>
            <person name="Heuer A."/>
            <person name="Rast P."/>
            <person name="Oberbeckmann S."/>
            <person name="Bunk B."/>
            <person name="Jeske O."/>
            <person name="Meyerdierks A."/>
            <person name="Storesund J.E."/>
            <person name="Kallscheuer N."/>
            <person name="Luecker S."/>
            <person name="Lage O.M."/>
            <person name="Pohl T."/>
            <person name="Merkel B.J."/>
            <person name="Hornburger P."/>
            <person name="Mueller R.-W."/>
            <person name="Bruemmer F."/>
            <person name="Labrenz M."/>
            <person name="Spormann A.M."/>
            <person name="Op Den Camp H."/>
            <person name="Overmann J."/>
            <person name="Amann R."/>
            <person name="Jetten M.S.M."/>
            <person name="Mascher T."/>
            <person name="Medema M.H."/>
            <person name="Devos D.P."/>
            <person name="Kaster A.-K."/>
            <person name="Ovreas L."/>
            <person name="Rohde M."/>
            <person name="Galperin M.Y."/>
            <person name="Jogler C."/>
        </authorList>
    </citation>
    <scope>NUCLEOTIDE SEQUENCE [LARGE SCALE GENOMIC DNA]</scope>
    <source>
        <strain evidence="14 15">LF1</strain>
    </source>
</reference>
<evidence type="ECO:0000256" key="8">
    <source>
        <dbReference type="ARBA" id="ARBA00022967"/>
    </source>
</evidence>
<dbReference type="Pfam" id="PF00403">
    <property type="entry name" value="HMA"/>
    <property type="match status" value="1"/>
</dbReference>
<dbReference type="GO" id="GO:0005886">
    <property type="term" value="C:plasma membrane"/>
    <property type="evidence" value="ECO:0007669"/>
    <property type="project" value="UniProtKB-SubCell"/>
</dbReference>
<dbReference type="InterPro" id="IPR008250">
    <property type="entry name" value="ATPase_P-typ_transduc_dom_A_sf"/>
</dbReference>
<keyword evidence="10 11" id="KW-0472">Membrane</keyword>
<dbReference type="Gene3D" id="3.40.50.1000">
    <property type="entry name" value="HAD superfamily/HAD-like"/>
    <property type="match status" value="1"/>
</dbReference>
<feature type="region of interest" description="Disordered" evidence="12">
    <location>
        <begin position="85"/>
        <end position="105"/>
    </location>
</feature>
<dbReference type="InterPro" id="IPR006121">
    <property type="entry name" value="HMA_dom"/>
</dbReference>
<keyword evidence="15" id="KW-1185">Reference proteome</keyword>
<feature type="transmembrane region" description="Helical" evidence="11">
    <location>
        <begin position="215"/>
        <end position="234"/>
    </location>
</feature>
<evidence type="ECO:0000256" key="7">
    <source>
        <dbReference type="ARBA" id="ARBA00022840"/>
    </source>
</evidence>
<protein>
    <submittedName>
        <fullName evidence="14">Copper-exporting P-type ATPase A</fullName>
    </submittedName>
</protein>
<feature type="transmembrane region" description="Helical" evidence="11">
    <location>
        <begin position="713"/>
        <end position="734"/>
    </location>
</feature>
<evidence type="ECO:0000256" key="9">
    <source>
        <dbReference type="ARBA" id="ARBA00022989"/>
    </source>
</evidence>
<dbReference type="InterPro" id="IPR027256">
    <property type="entry name" value="P-typ_ATPase_IB"/>
</dbReference>
<name>A0A5B1CHF9_9BACT</name>
<dbReference type="NCBIfam" id="TIGR01494">
    <property type="entry name" value="ATPase_P-type"/>
    <property type="match status" value="2"/>
</dbReference>
<dbReference type="GO" id="GO:0016887">
    <property type="term" value="F:ATP hydrolysis activity"/>
    <property type="evidence" value="ECO:0007669"/>
    <property type="project" value="InterPro"/>
</dbReference>
<organism evidence="14 15">
    <name type="scientific">Rubripirellula obstinata</name>
    <dbReference type="NCBI Taxonomy" id="406547"/>
    <lineage>
        <taxon>Bacteria</taxon>
        <taxon>Pseudomonadati</taxon>
        <taxon>Planctomycetota</taxon>
        <taxon>Planctomycetia</taxon>
        <taxon>Pirellulales</taxon>
        <taxon>Pirellulaceae</taxon>
        <taxon>Rubripirellula</taxon>
    </lineage>
</organism>
<proteinExistence type="inferred from homology"/>
<dbReference type="SUPFAM" id="SSF81653">
    <property type="entry name" value="Calcium ATPase, transduction domain A"/>
    <property type="match status" value="1"/>
</dbReference>
<evidence type="ECO:0000256" key="10">
    <source>
        <dbReference type="ARBA" id="ARBA00023136"/>
    </source>
</evidence>
<sequence>MQSIELTVSGMTCVGCAQSIERVLGATAGVESSQLSFPSGRLAVTFDPAKIESETIVDEIRQSGFDAELAAPESRFAGKAMPSFTLPVIDGPTRSNQSTQANRQRRKQQQNLLVLGVLLTIPLFTISMGRDFGLWEKLTGSHWAHATWVGWLMLALATPIQFIVGRQFYAGALSSLRRRYANMDVLVAISTSTAYFYSLAVLIGGLFGIRSWGDHVYFETSATIITLILVGRWVESRAKHRTGIAIENLLGMQVKTATVRRDGKEVKVDAGQVIVGDEIVVRPGEKIPVDASVIEGHSAVDESMLTGESLPVEKTIGEPVFGATINREGILVARATKVGSETTLAQIILQVEKAQSTKAPIQELADQISAVFVPIVLAVAVAAFCIWFFIVGDATQAMLRMIAVLIISCPCAMGLATPLAVMVGMGRGAENGILFKSSESLQRVSRVTHVLLDKTGTISRGDLKVSDVIVFPGADDSTYTENELLKIAASAEQASEHPVGRAVVAEASMRGVALMNCIDFSATPGRGVAGEVDGKRVRVGTSSWIQNSKTPQQSATEDLLQRQAKTVFCVEIDGQVVGLIAVSDSIKQDSANAIASLHAMGLRTAIITGDNANTANVIADQVNIDDVYAAELPAGKADRVRDLQNQGHVVAMVGDGINDAPALAQSDVGIAIGTGTDVAIESAEITLLGGDLTAVSKAIRLSASTLRNIKQNLFWAFAYNILLIPVAAGALAWIEGAPLFLKELHPILAALAMVCSDIVIVANALRLRRIPID</sequence>
<feature type="transmembrane region" description="Helical" evidence="11">
    <location>
        <begin position="112"/>
        <end position="130"/>
    </location>
</feature>
<dbReference type="GO" id="GO:0055070">
    <property type="term" value="P:copper ion homeostasis"/>
    <property type="evidence" value="ECO:0007669"/>
    <property type="project" value="TreeGrafter"/>
</dbReference>
<dbReference type="GO" id="GO:0005507">
    <property type="term" value="F:copper ion binding"/>
    <property type="evidence" value="ECO:0007669"/>
    <property type="project" value="TreeGrafter"/>
</dbReference>
<evidence type="ECO:0000313" key="15">
    <source>
        <dbReference type="Proteomes" id="UP000322699"/>
    </source>
</evidence>
<comment type="similarity">
    <text evidence="2 11">Belongs to the cation transport ATPase (P-type) (TC 3.A.3) family. Type IB subfamily.</text>
</comment>
<dbReference type="SFLD" id="SFLDF00027">
    <property type="entry name" value="p-type_atpase"/>
    <property type="match status" value="1"/>
</dbReference>
<evidence type="ECO:0000313" key="14">
    <source>
        <dbReference type="EMBL" id="KAA1259632.1"/>
    </source>
</evidence>
<dbReference type="CDD" id="cd02094">
    <property type="entry name" value="P-type_ATPase_Cu-like"/>
    <property type="match status" value="1"/>
</dbReference>
<dbReference type="NCBIfam" id="TIGR01512">
    <property type="entry name" value="ATPase-IB2_Cd"/>
    <property type="match status" value="1"/>
</dbReference>
<evidence type="ECO:0000259" key="13">
    <source>
        <dbReference type="PROSITE" id="PS50846"/>
    </source>
</evidence>
<dbReference type="GO" id="GO:0060003">
    <property type="term" value="P:copper ion export"/>
    <property type="evidence" value="ECO:0007669"/>
    <property type="project" value="UniProtKB-ARBA"/>
</dbReference>
<keyword evidence="4 11" id="KW-0812">Transmembrane</keyword>
<dbReference type="FunFam" id="2.70.150.10:FF:000020">
    <property type="entry name" value="Copper-exporting P-type ATPase A"/>
    <property type="match status" value="1"/>
</dbReference>
<evidence type="ECO:0000256" key="1">
    <source>
        <dbReference type="ARBA" id="ARBA00004651"/>
    </source>
</evidence>
<dbReference type="PRINTS" id="PR00943">
    <property type="entry name" value="CUATPASE"/>
</dbReference>
<dbReference type="InterPro" id="IPR023214">
    <property type="entry name" value="HAD_sf"/>
</dbReference>
<feature type="transmembrane region" description="Helical" evidence="11">
    <location>
        <begin position="746"/>
        <end position="765"/>
    </location>
</feature>
<dbReference type="CDD" id="cd00371">
    <property type="entry name" value="HMA"/>
    <property type="match status" value="1"/>
</dbReference>
<dbReference type="SFLD" id="SFLDS00003">
    <property type="entry name" value="Haloacid_Dehalogenase"/>
    <property type="match status" value="1"/>
</dbReference>
<dbReference type="Gene3D" id="3.40.1110.10">
    <property type="entry name" value="Calcium-transporting ATPase, cytoplasmic domain N"/>
    <property type="match status" value="1"/>
</dbReference>
<evidence type="ECO:0000256" key="12">
    <source>
        <dbReference type="SAM" id="MobiDB-lite"/>
    </source>
</evidence>
<dbReference type="PANTHER" id="PTHR43520:SF8">
    <property type="entry name" value="P-TYPE CU(+) TRANSPORTER"/>
    <property type="match status" value="1"/>
</dbReference>
<dbReference type="FunFam" id="3.30.70.100:FF:000001">
    <property type="entry name" value="ATPase copper transporting beta"/>
    <property type="match status" value="1"/>
</dbReference>
<dbReference type="Proteomes" id="UP000322699">
    <property type="component" value="Unassembled WGS sequence"/>
</dbReference>
<keyword evidence="7 11" id="KW-0067">ATP-binding</keyword>
<dbReference type="AlphaFoldDB" id="A0A5B1CHF9"/>
<dbReference type="Pfam" id="PF00702">
    <property type="entry name" value="Hydrolase"/>
    <property type="match status" value="1"/>
</dbReference>
<dbReference type="InterPro" id="IPR023298">
    <property type="entry name" value="ATPase_P-typ_TM_dom_sf"/>
</dbReference>
<keyword evidence="3 11" id="KW-1003">Cell membrane</keyword>
<evidence type="ECO:0000256" key="5">
    <source>
        <dbReference type="ARBA" id="ARBA00022723"/>
    </source>
</evidence>
<feature type="transmembrane region" description="Helical" evidence="11">
    <location>
        <begin position="402"/>
        <end position="426"/>
    </location>
</feature>
<keyword evidence="9 11" id="KW-1133">Transmembrane helix</keyword>
<dbReference type="SFLD" id="SFLDG00002">
    <property type="entry name" value="C1.7:_P-type_atpase_like"/>
    <property type="match status" value="1"/>
</dbReference>
<keyword evidence="6 11" id="KW-0547">Nucleotide-binding</keyword>
<evidence type="ECO:0000256" key="6">
    <source>
        <dbReference type="ARBA" id="ARBA00022741"/>
    </source>
</evidence>
<dbReference type="PANTHER" id="PTHR43520">
    <property type="entry name" value="ATP7, ISOFORM B"/>
    <property type="match status" value="1"/>
</dbReference>
<evidence type="ECO:0000256" key="4">
    <source>
        <dbReference type="ARBA" id="ARBA00022692"/>
    </source>
</evidence>
<dbReference type="GO" id="GO:0005524">
    <property type="term" value="F:ATP binding"/>
    <property type="evidence" value="ECO:0007669"/>
    <property type="project" value="UniProtKB-UniRule"/>
</dbReference>
<dbReference type="Gene3D" id="2.70.150.10">
    <property type="entry name" value="Calcium-transporting ATPase, cytoplasmic transduction domain A"/>
    <property type="match status" value="1"/>
</dbReference>
<dbReference type="SUPFAM" id="SSF81665">
    <property type="entry name" value="Calcium ATPase, transmembrane domain M"/>
    <property type="match status" value="1"/>
</dbReference>
<feature type="transmembrane region" description="Helical" evidence="11">
    <location>
        <begin position="142"/>
        <end position="164"/>
    </location>
</feature>
<comment type="caution">
    <text evidence="14">The sequence shown here is derived from an EMBL/GenBank/DDBJ whole genome shotgun (WGS) entry which is preliminary data.</text>
</comment>
<dbReference type="NCBIfam" id="TIGR01511">
    <property type="entry name" value="ATPase-IB1_Cu"/>
    <property type="match status" value="1"/>
</dbReference>
<dbReference type="InterPro" id="IPR036412">
    <property type="entry name" value="HAD-like_sf"/>
</dbReference>
<dbReference type="InterPro" id="IPR023299">
    <property type="entry name" value="ATPase_P-typ_cyto_dom_N"/>
</dbReference>
<dbReference type="SUPFAM" id="SSF55008">
    <property type="entry name" value="HMA, heavy metal-associated domain"/>
    <property type="match status" value="1"/>
</dbReference>
<evidence type="ECO:0000256" key="3">
    <source>
        <dbReference type="ARBA" id="ARBA00022475"/>
    </source>
</evidence>
<dbReference type="PROSITE" id="PS50846">
    <property type="entry name" value="HMA_2"/>
    <property type="match status" value="1"/>
</dbReference>
<feature type="transmembrane region" description="Helical" evidence="11">
    <location>
        <begin position="368"/>
        <end position="390"/>
    </location>
</feature>